<evidence type="ECO:0000313" key="11">
    <source>
        <dbReference type="EMBL" id="NWI01351.1"/>
    </source>
</evidence>
<dbReference type="PANTHER" id="PTHR23226">
    <property type="entry name" value="ZINC FINGER AND SCAN DOMAIN-CONTAINING"/>
    <property type="match status" value="1"/>
</dbReference>
<evidence type="ECO:0000256" key="4">
    <source>
        <dbReference type="ARBA" id="ARBA00022737"/>
    </source>
</evidence>
<dbReference type="GO" id="GO:0005634">
    <property type="term" value="C:nucleus"/>
    <property type="evidence" value="ECO:0007669"/>
    <property type="project" value="UniProtKB-SubCell"/>
</dbReference>
<comment type="similarity">
    <text evidence="2">Belongs to the krueppel C2H2-type zinc-finger protein family.</text>
</comment>
<evidence type="ECO:0000256" key="1">
    <source>
        <dbReference type="ARBA" id="ARBA00004123"/>
    </source>
</evidence>
<protein>
    <submittedName>
        <fullName evidence="11">ZN594 protein</fullName>
    </submittedName>
</protein>
<feature type="non-terminal residue" evidence="11">
    <location>
        <position position="1"/>
    </location>
</feature>
<keyword evidence="4" id="KW-0677">Repeat</keyword>
<dbReference type="GO" id="GO:0000978">
    <property type="term" value="F:RNA polymerase II cis-regulatory region sequence-specific DNA binding"/>
    <property type="evidence" value="ECO:0007669"/>
    <property type="project" value="TreeGrafter"/>
</dbReference>
<evidence type="ECO:0000256" key="9">
    <source>
        <dbReference type="PROSITE-ProRule" id="PRU00042"/>
    </source>
</evidence>
<sequence>GGGRSSELGVHEQLQVGEKPHKCSKCGNSFSKRSHLITHWRIHMGERPWECGKSFR</sequence>
<name>A0A850Z6L8_9PASS</name>
<dbReference type="InterPro" id="IPR013087">
    <property type="entry name" value="Znf_C2H2_type"/>
</dbReference>
<evidence type="ECO:0000256" key="6">
    <source>
        <dbReference type="ARBA" id="ARBA00022833"/>
    </source>
</evidence>
<keyword evidence="12" id="KW-1185">Reference proteome</keyword>
<dbReference type="FunFam" id="3.30.160.60:FF:000053">
    <property type="entry name" value="zinc finger protein 182 isoform X1"/>
    <property type="match status" value="1"/>
</dbReference>
<dbReference type="PROSITE" id="PS00028">
    <property type="entry name" value="ZINC_FINGER_C2H2_1"/>
    <property type="match status" value="1"/>
</dbReference>
<accession>A0A850Z6L8</accession>
<gene>
    <name evidence="11" type="primary">Znf594</name>
    <name evidence="11" type="ORF">TICMUR_R13088</name>
</gene>
<dbReference type="SUPFAM" id="SSF57667">
    <property type="entry name" value="beta-beta-alpha zinc fingers"/>
    <property type="match status" value="1"/>
</dbReference>
<dbReference type="Gene3D" id="3.30.160.60">
    <property type="entry name" value="Classic Zinc Finger"/>
    <property type="match status" value="1"/>
</dbReference>
<organism evidence="11 12">
    <name type="scientific">Tichodroma muraria</name>
    <dbReference type="NCBI Taxonomy" id="237442"/>
    <lineage>
        <taxon>Eukaryota</taxon>
        <taxon>Metazoa</taxon>
        <taxon>Chordata</taxon>
        <taxon>Craniata</taxon>
        <taxon>Vertebrata</taxon>
        <taxon>Euteleostomi</taxon>
        <taxon>Archelosauria</taxon>
        <taxon>Archosauria</taxon>
        <taxon>Dinosauria</taxon>
        <taxon>Saurischia</taxon>
        <taxon>Theropoda</taxon>
        <taxon>Coelurosauria</taxon>
        <taxon>Aves</taxon>
        <taxon>Neognathae</taxon>
        <taxon>Neoaves</taxon>
        <taxon>Telluraves</taxon>
        <taxon>Australaves</taxon>
        <taxon>Passeriformes</taxon>
        <taxon>Sittidae</taxon>
        <taxon>Tichodroma</taxon>
    </lineage>
</organism>
<evidence type="ECO:0000256" key="8">
    <source>
        <dbReference type="ARBA" id="ARBA00023242"/>
    </source>
</evidence>
<evidence type="ECO:0000256" key="3">
    <source>
        <dbReference type="ARBA" id="ARBA00022723"/>
    </source>
</evidence>
<feature type="non-terminal residue" evidence="11">
    <location>
        <position position="56"/>
    </location>
</feature>
<dbReference type="EMBL" id="WAAG01041389">
    <property type="protein sequence ID" value="NWI01351.1"/>
    <property type="molecule type" value="Genomic_DNA"/>
</dbReference>
<dbReference type="GO" id="GO:0008270">
    <property type="term" value="F:zinc ion binding"/>
    <property type="evidence" value="ECO:0007669"/>
    <property type="project" value="UniProtKB-KW"/>
</dbReference>
<evidence type="ECO:0000256" key="7">
    <source>
        <dbReference type="ARBA" id="ARBA00023125"/>
    </source>
</evidence>
<proteinExistence type="inferred from homology"/>
<dbReference type="PANTHER" id="PTHR23226:SF377">
    <property type="entry name" value="ZINC FINGER AND SCAN DOMAIN-CONTAINING PROTEIN 20"/>
    <property type="match status" value="1"/>
</dbReference>
<reference evidence="11" key="1">
    <citation type="submission" date="2019-09" db="EMBL/GenBank/DDBJ databases">
        <title>Bird 10,000 Genomes (B10K) Project - Family phase.</title>
        <authorList>
            <person name="Zhang G."/>
        </authorList>
    </citation>
    <scope>NUCLEOTIDE SEQUENCE</scope>
    <source>
        <strain evidence="11">B10K-DU-012-47</strain>
    </source>
</reference>
<dbReference type="PROSITE" id="PS50157">
    <property type="entry name" value="ZINC_FINGER_C2H2_2"/>
    <property type="match status" value="1"/>
</dbReference>
<dbReference type="GO" id="GO:0000981">
    <property type="term" value="F:DNA-binding transcription factor activity, RNA polymerase II-specific"/>
    <property type="evidence" value="ECO:0007669"/>
    <property type="project" value="TreeGrafter"/>
</dbReference>
<keyword evidence="8" id="KW-0539">Nucleus</keyword>
<dbReference type="OrthoDB" id="9893417at2759"/>
<dbReference type="InterPro" id="IPR036236">
    <property type="entry name" value="Znf_C2H2_sf"/>
</dbReference>
<keyword evidence="5 9" id="KW-0863">Zinc-finger</keyword>
<dbReference type="Proteomes" id="UP000629438">
    <property type="component" value="Unassembled WGS sequence"/>
</dbReference>
<keyword evidence="7" id="KW-0238">DNA-binding</keyword>
<feature type="domain" description="C2H2-type" evidence="10">
    <location>
        <begin position="21"/>
        <end position="48"/>
    </location>
</feature>
<evidence type="ECO:0000313" key="12">
    <source>
        <dbReference type="Proteomes" id="UP000629438"/>
    </source>
</evidence>
<dbReference type="Pfam" id="PF00096">
    <property type="entry name" value="zf-C2H2"/>
    <property type="match status" value="1"/>
</dbReference>
<keyword evidence="3" id="KW-0479">Metal-binding</keyword>
<evidence type="ECO:0000259" key="10">
    <source>
        <dbReference type="PROSITE" id="PS50157"/>
    </source>
</evidence>
<comment type="caution">
    <text evidence="11">The sequence shown here is derived from an EMBL/GenBank/DDBJ whole genome shotgun (WGS) entry which is preliminary data.</text>
</comment>
<evidence type="ECO:0000256" key="2">
    <source>
        <dbReference type="ARBA" id="ARBA00006991"/>
    </source>
</evidence>
<dbReference type="AlphaFoldDB" id="A0A850Z6L8"/>
<comment type="subcellular location">
    <subcellularLocation>
        <location evidence="1">Nucleus</location>
    </subcellularLocation>
</comment>
<keyword evidence="6" id="KW-0862">Zinc</keyword>
<evidence type="ECO:0000256" key="5">
    <source>
        <dbReference type="ARBA" id="ARBA00022771"/>
    </source>
</evidence>